<protein>
    <submittedName>
        <fullName evidence="1">Uncharacterized protein</fullName>
    </submittedName>
</protein>
<sequence length="242" mass="26324">MSTQASLTVYLQALGGKFLGQNAYYPDNIGVILEYSGGTVNLPYHVTDATNDGILSPAFVNNSSSVFPVITPIMEGYGLNFLAPDTSTIYGVSLFTLPARQENARVTVNIPGPAGYQQIQWPIVLSPAELIYYATIIVPGLLVGGPEFNLETGMVSIYVKMMCGCQITVGPDSYWLPNDFAVYINVDYGDSTKYIILQFDTDRNNSTFTGYVPDIDQALSVNFNALQASTGNTGVYTLFLRQ</sequence>
<proteinExistence type="predicted"/>
<accession>A0A433WQ38</accession>
<gene>
    <name evidence="1" type="ORF">ECE50_008945</name>
</gene>
<dbReference type="AlphaFoldDB" id="A0A433WQ38"/>
<keyword evidence="2" id="KW-1185">Reference proteome</keyword>
<dbReference type="OrthoDB" id="9770889at2"/>
<name>A0A433WQ38_9BACT</name>
<organism evidence="1 2">
    <name type="scientific">Chitinophaga solisilvae</name>
    <dbReference type="NCBI Taxonomy" id="1233460"/>
    <lineage>
        <taxon>Bacteria</taxon>
        <taxon>Pseudomonadati</taxon>
        <taxon>Bacteroidota</taxon>
        <taxon>Chitinophagia</taxon>
        <taxon>Chitinophagales</taxon>
        <taxon>Chitinophagaceae</taxon>
        <taxon>Chitinophaga</taxon>
    </lineage>
</organism>
<dbReference type="Proteomes" id="UP000281028">
    <property type="component" value="Unassembled WGS sequence"/>
</dbReference>
<dbReference type="EMBL" id="RIAR02000001">
    <property type="protein sequence ID" value="NSL86954.1"/>
    <property type="molecule type" value="Genomic_DNA"/>
</dbReference>
<evidence type="ECO:0000313" key="2">
    <source>
        <dbReference type="Proteomes" id="UP000281028"/>
    </source>
</evidence>
<comment type="caution">
    <text evidence="1">The sequence shown here is derived from an EMBL/GenBank/DDBJ whole genome shotgun (WGS) entry which is preliminary data.</text>
</comment>
<evidence type="ECO:0000313" key="1">
    <source>
        <dbReference type="EMBL" id="NSL86954.1"/>
    </source>
</evidence>
<reference evidence="1" key="1">
    <citation type="submission" date="2020-05" db="EMBL/GenBank/DDBJ databases">
        <title>Chitinophaga laudate sp. nov., isolated from a tropical peat swamp.</title>
        <authorList>
            <person name="Goh C.B.S."/>
            <person name="Lee M.S."/>
            <person name="Parimannan S."/>
            <person name="Pasbakhsh P."/>
            <person name="Yule C.M."/>
            <person name="Rajandas H."/>
            <person name="Loke S."/>
            <person name="Croft L."/>
            <person name="Tan J.B.L."/>
        </authorList>
    </citation>
    <scope>NUCLEOTIDE SEQUENCE</scope>
    <source>
        <strain evidence="1">Mgbs1</strain>
    </source>
</reference>